<reference evidence="3" key="1">
    <citation type="submission" date="2022-10" db="EMBL/GenBank/DDBJ databases">
        <authorList>
            <person name="Chen Y."/>
            <person name="Dougan E. K."/>
            <person name="Chan C."/>
            <person name="Rhodes N."/>
            <person name="Thang M."/>
        </authorList>
    </citation>
    <scope>NUCLEOTIDE SEQUENCE</scope>
</reference>
<dbReference type="Gene3D" id="1.25.40.10">
    <property type="entry name" value="Tetratricopeptide repeat domain"/>
    <property type="match status" value="1"/>
</dbReference>
<dbReference type="EMBL" id="CAMXCT010004083">
    <property type="protein sequence ID" value="CAI4007586.1"/>
    <property type="molecule type" value="Genomic_DNA"/>
</dbReference>
<feature type="repeat" description="PPR" evidence="2">
    <location>
        <begin position="309"/>
        <end position="343"/>
    </location>
</feature>
<comment type="caution">
    <text evidence="3">The sequence shown here is derived from an EMBL/GenBank/DDBJ whole genome shotgun (WGS) entry which is preliminary data.</text>
</comment>
<protein>
    <submittedName>
        <fullName evidence="5">Pentacotripeptide-repeat region of PRORP domain-containing protein</fullName>
    </submittedName>
</protein>
<dbReference type="PANTHER" id="PTHR47447">
    <property type="entry name" value="OS03G0856100 PROTEIN"/>
    <property type="match status" value="1"/>
</dbReference>
<evidence type="ECO:0000313" key="5">
    <source>
        <dbReference type="EMBL" id="CAL4794898.1"/>
    </source>
</evidence>
<gene>
    <name evidence="3" type="ORF">C1SCF055_LOCUS33128</name>
</gene>
<dbReference type="InterPro" id="IPR011990">
    <property type="entry name" value="TPR-like_helical_dom_sf"/>
</dbReference>
<dbReference type="PROSITE" id="PS51375">
    <property type="entry name" value="PPR"/>
    <property type="match status" value="1"/>
</dbReference>
<evidence type="ECO:0000313" key="3">
    <source>
        <dbReference type="EMBL" id="CAI4007586.1"/>
    </source>
</evidence>
<dbReference type="PANTHER" id="PTHR47447:SF17">
    <property type="entry name" value="OS12G0638900 PROTEIN"/>
    <property type="match status" value="1"/>
</dbReference>
<dbReference type="Pfam" id="PF12854">
    <property type="entry name" value="PPR_1"/>
    <property type="match status" value="1"/>
</dbReference>
<dbReference type="Proteomes" id="UP001152797">
    <property type="component" value="Unassembled WGS sequence"/>
</dbReference>
<dbReference type="OrthoDB" id="1917168at2759"/>
<evidence type="ECO:0000256" key="1">
    <source>
        <dbReference type="ARBA" id="ARBA00022737"/>
    </source>
</evidence>
<dbReference type="EMBL" id="CAMXCT020004083">
    <property type="protein sequence ID" value="CAL1160961.1"/>
    <property type="molecule type" value="Genomic_DNA"/>
</dbReference>
<evidence type="ECO:0000313" key="4">
    <source>
        <dbReference type="EMBL" id="CAL1160961.1"/>
    </source>
</evidence>
<organism evidence="3">
    <name type="scientific">Cladocopium goreaui</name>
    <dbReference type="NCBI Taxonomy" id="2562237"/>
    <lineage>
        <taxon>Eukaryota</taxon>
        <taxon>Sar</taxon>
        <taxon>Alveolata</taxon>
        <taxon>Dinophyceae</taxon>
        <taxon>Suessiales</taxon>
        <taxon>Symbiodiniaceae</taxon>
        <taxon>Cladocopium</taxon>
    </lineage>
</organism>
<keyword evidence="1" id="KW-0677">Repeat</keyword>
<proteinExistence type="predicted"/>
<reference evidence="4" key="2">
    <citation type="submission" date="2024-04" db="EMBL/GenBank/DDBJ databases">
        <authorList>
            <person name="Chen Y."/>
            <person name="Shah S."/>
            <person name="Dougan E. K."/>
            <person name="Thang M."/>
            <person name="Chan C."/>
        </authorList>
    </citation>
    <scope>NUCLEOTIDE SEQUENCE [LARGE SCALE GENOMIC DNA]</scope>
</reference>
<sequence length="530" mass="57498">MGLTRSWQRPTTWNSAIDALACLELEGLETSPRAVGGAAARLAKQGQWVRLLELLVIKSSKNFQPDLRIAGCCLWSPWPHALHLLAHLASNLAAASDAVLHSSAMKTLGKRWRRVLRLLEEPGYQLNHIHLSLLMVSSSHDSHDSHDGPDGHDTWRLATSLLPWWRQRGAADGPMVSSGIAACNQGRQWQLGAAIFQENRMPGRSRATSEVIGAFDLGPRQWPCSLALFASLCHWRGSVRSVDVACLTRAVGSAERQSAWRISLDLLARGQQFTWDLLTFNLALNVYGRSNWRSALALLFSTSDGPSPDAVSYGCLVQTCCRAQEMEKAQELVKEADSQGALSPVTWTLLALGARWSSAAQLLAAARQRRQVDATLHRAVMSSCEAPGRWREALQLLQQLAPADATAVAFGSSIAACGVPTWKEALSLLEVAETRLVPVASIQLAAALKTVLRWRVVLALEDAYHCGDIISCELAVSSAVLGRSFVPIGRLLDEATDSSLALMNYLMGCNFPSGAAGSRRVVADGSKWCG</sequence>
<dbReference type="EMBL" id="CAMXCT030004083">
    <property type="protein sequence ID" value="CAL4794898.1"/>
    <property type="molecule type" value="Genomic_DNA"/>
</dbReference>
<keyword evidence="6" id="KW-1185">Reference proteome</keyword>
<dbReference type="AlphaFoldDB" id="A0A9P1GB51"/>
<evidence type="ECO:0000313" key="6">
    <source>
        <dbReference type="Proteomes" id="UP001152797"/>
    </source>
</evidence>
<name>A0A9P1GB51_9DINO</name>
<accession>A0A9P1GB51</accession>
<dbReference type="InterPro" id="IPR002885">
    <property type="entry name" value="PPR_rpt"/>
</dbReference>
<evidence type="ECO:0000256" key="2">
    <source>
        <dbReference type="PROSITE-ProRule" id="PRU00708"/>
    </source>
</evidence>